<dbReference type="InterPro" id="IPR038765">
    <property type="entry name" value="Papain-like_cys_pep_sf"/>
</dbReference>
<keyword evidence="4" id="KW-1185">Reference proteome</keyword>
<dbReference type="SUPFAM" id="SSF54001">
    <property type="entry name" value="Cysteine proteinases"/>
    <property type="match status" value="1"/>
</dbReference>
<dbReference type="InterPro" id="IPR008984">
    <property type="entry name" value="SMAD_FHA_dom_sf"/>
</dbReference>
<feature type="domain" description="FHA" evidence="2">
    <location>
        <begin position="9"/>
        <end position="58"/>
    </location>
</feature>
<reference evidence="3 4" key="1">
    <citation type="submission" date="2015-03" db="EMBL/GenBank/DDBJ databases">
        <title>Genome assembly of Sandaracinus amylolyticus DSM 53668.</title>
        <authorList>
            <person name="Sharma G."/>
            <person name="Subramanian S."/>
        </authorList>
    </citation>
    <scope>NUCLEOTIDE SEQUENCE [LARGE SCALE GENOMIC DNA]</scope>
    <source>
        <strain evidence="3 4">DSM 53668</strain>
    </source>
</reference>
<name>A0A0F6YL74_9BACT</name>
<evidence type="ECO:0000313" key="3">
    <source>
        <dbReference type="EMBL" id="AKF09010.1"/>
    </source>
</evidence>
<keyword evidence="1" id="KW-0472">Membrane</keyword>
<dbReference type="KEGG" id="samy:DB32_006159"/>
<dbReference type="OrthoDB" id="7869657at2"/>
<evidence type="ECO:0000313" key="4">
    <source>
        <dbReference type="Proteomes" id="UP000034883"/>
    </source>
</evidence>
<evidence type="ECO:0000259" key="2">
    <source>
        <dbReference type="PROSITE" id="PS50006"/>
    </source>
</evidence>
<dbReference type="InterPro" id="IPR000253">
    <property type="entry name" value="FHA_dom"/>
</dbReference>
<evidence type="ECO:0000256" key="1">
    <source>
        <dbReference type="SAM" id="Phobius"/>
    </source>
</evidence>
<dbReference type="Pfam" id="PF00498">
    <property type="entry name" value="FHA"/>
    <property type="match status" value="1"/>
</dbReference>
<dbReference type="Pfam" id="PF01841">
    <property type="entry name" value="Transglut_core"/>
    <property type="match status" value="1"/>
</dbReference>
<dbReference type="InterPro" id="IPR050923">
    <property type="entry name" value="Cell_Proc_Reg/RNA_Proc"/>
</dbReference>
<dbReference type="InterPro" id="IPR002931">
    <property type="entry name" value="Transglutaminase-like"/>
</dbReference>
<keyword evidence="1" id="KW-0812">Transmembrane</keyword>
<dbReference type="PROSITE" id="PS50006">
    <property type="entry name" value="FHA_DOMAIN"/>
    <property type="match status" value="1"/>
</dbReference>
<dbReference type="RefSeq" id="WP_053236102.1">
    <property type="nucleotide sequence ID" value="NZ_CP011125.1"/>
</dbReference>
<keyword evidence="1" id="KW-1133">Transmembrane helix</keyword>
<accession>A0A0F6YL74</accession>
<gene>
    <name evidence="3" type="ORF">DB32_006159</name>
</gene>
<proteinExistence type="predicted"/>
<organism evidence="3 4">
    <name type="scientific">Sandaracinus amylolyticus</name>
    <dbReference type="NCBI Taxonomy" id="927083"/>
    <lineage>
        <taxon>Bacteria</taxon>
        <taxon>Pseudomonadati</taxon>
        <taxon>Myxococcota</taxon>
        <taxon>Polyangia</taxon>
        <taxon>Polyangiales</taxon>
        <taxon>Sandaracinaceae</taxon>
        <taxon>Sandaracinus</taxon>
    </lineage>
</organism>
<dbReference type="SMART" id="SM00240">
    <property type="entry name" value="FHA"/>
    <property type="match status" value="1"/>
</dbReference>
<dbReference type="Gene3D" id="2.60.200.20">
    <property type="match status" value="1"/>
</dbReference>
<dbReference type="CDD" id="cd00060">
    <property type="entry name" value="FHA"/>
    <property type="match status" value="1"/>
</dbReference>
<dbReference type="STRING" id="927083.DB32_006159"/>
<dbReference type="Gene3D" id="3.10.620.30">
    <property type="match status" value="1"/>
</dbReference>
<sequence length="402" mass="42943">MSEARGSVVVVGRAADCDVRLDEPTVSSRHARLHWDGAHVLVEDLESQNGTWVAGQRVSRAKVRPGDEVVLGGAALPWSHPALATLLRRGRTDTITATLTGRLYECGRCGTRGFLPRTIRRAEIQCSACGATLELGQAKQQTSLGVRVLNAALLTAIVGVVIGVVVFGRERIAGAVRQVGKETGVAAAVASGGEDETYEAPVGSPQEGAVRAGPRANVVSAIDPTDATTRNFAARVAARSQGPFNVGQVAAIWSDVRARWSYVNDPRGNEYFARASETITNEMVGDCDDFAILLTSTVEAIGGDARVVMSDGDRGGHAYAEVCVPGEPEQVVRDLQAHYRRERSRTRVRRVHYRSDATCAVWLNLDWSAEVPGGPYGREVWAVAIHPDGKTETLAPAAGETE</sequence>
<feature type="transmembrane region" description="Helical" evidence="1">
    <location>
        <begin position="148"/>
        <end position="168"/>
    </location>
</feature>
<dbReference type="PANTHER" id="PTHR23308">
    <property type="entry name" value="NUCLEAR INHIBITOR OF PROTEIN PHOSPHATASE-1"/>
    <property type="match status" value="1"/>
</dbReference>
<dbReference type="SUPFAM" id="SSF49879">
    <property type="entry name" value="SMAD/FHA domain"/>
    <property type="match status" value="1"/>
</dbReference>
<dbReference type="Proteomes" id="UP000034883">
    <property type="component" value="Chromosome"/>
</dbReference>
<dbReference type="AlphaFoldDB" id="A0A0F6YL74"/>
<protein>
    <recommendedName>
        <fullName evidence="2">FHA domain-containing protein</fullName>
    </recommendedName>
</protein>
<dbReference type="EMBL" id="CP011125">
    <property type="protein sequence ID" value="AKF09010.1"/>
    <property type="molecule type" value="Genomic_DNA"/>
</dbReference>